<dbReference type="InterPro" id="IPR022453">
    <property type="entry name" value="Znf_MqsA-type"/>
</dbReference>
<proteinExistence type="predicted"/>
<reference evidence="1 2" key="1">
    <citation type="submission" date="2024-09" db="EMBL/GenBank/DDBJ databases">
        <authorList>
            <person name="Sun Q."/>
            <person name="Mori K."/>
        </authorList>
    </citation>
    <scope>NUCLEOTIDE SEQUENCE [LARGE SCALE GENOMIC DNA]</scope>
    <source>
        <strain evidence="1 2">CCM 7228</strain>
    </source>
</reference>
<keyword evidence="2" id="KW-1185">Reference proteome</keyword>
<name>A0ABV6GKW7_9BACI</name>
<dbReference type="InterPro" id="IPR022451">
    <property type="entry name" value="CHP03829_YokU"/>
</dbReference>
<protein>
    <submittedName>
        <fullName evidence="1">YokU family protein</fullName>
    </submittedName>
</protein>
<dbReference type="EMBL" id="JBHLVO010000033">
    <property type="protein sequence ID" value="MFC0274321.1"/>
    <property type="molecule type" value="Genomic_DNA"/>
</dbReference>
<accession>A0ABV6GKW7</accession>
<evidence type="ECO:0000313" key="1">
    <source>
        <dbReference type="EMBL" id="MFC0274321.1"/>
    </source>
</evidence>
<organism evidence="1 2">
    <name type="scientific">Metabacillus herbersteinensis</name>
    <dbReference type="NCBI Taxonomy" id="283816"/>
    <lineage>
        <taxon>Bacteria</taxon>
        <taxon>Bacillati</taxon>
        <taxon>Bacillota</taxon>
        <taxon>Bacilli</taxon>
        <taxon>Bacillales</taxon>
        <taxon>Bacillaceae</taxon>
        <taxon>Metabacillus</taxon>
    </lineage>
</organism>
<sequence length="91" mass="10590">MTKCEWCGSSNAKETTNNVYWELPDGSRAIEIHNTPCIDCLECGMEYQQEDTINTIENHLLLISIDNVPDSLTFEELMSIKKHLKRNYFDF</sequence>
<dbReference type="NCBIfam" id="TIGR03831">
    <property type="entry name" value="YgiT_finger"/>
    <property type="match status" value="1"/>
</dbReference>
<comment type="caution">
    <text evidence="1">The sequence shown here is derived from an EMBL/GenBank/DDBJ whole genome shotgun (WGS) entry which is preliminary data.</text>
</comment>
<dbReference type="CDD" id="cd12870">
    <property type="entry name" value="MqsA"/>
    <property type="match status" value="1"/>
</dbReference>
<gene>
    <name evidence="1" type="ORF">ACFFIX_23520</name>
</gene>
<dbReference type="RefSeq" id="WP_378938445.1">
    <property type="nucleotide sequence ID" value="NZ_JBHLVO010000033.1"/>
</dbReference>
<dbReference type="NCBIfam" id="TIGR03829">
    <property type="entry name" value="YokU_near_AblA"/>
    <property type="match status" value="1"/>
</dbReference>
<evidence type="ECO:0000313" key="2">
    <source>
        <dbReference type="Proteomes" id="UP001589854"/>
    </source>
</evidence>
<dbReference type="Proteomes" id="UP001589854">
    <property type="component" value="Unassembled WGS sequence"/>
</dbReference>
<dbReference type="Pfam" id="PF14122">
    <property type="entry name" value="YokU"/>
    <property type="match status" value="1"/>
</dbReference>